<organism evidence="2 3">
    <name type="scientific">Elysia marginata</name>
    <dbReference type="NCBI Taxonomy" id="1093978"/>
    <lineage>
        <taxon>Eukaryota</taxon>
        <taxon>Metazoa</taxon>
        <taxon>Spiralia</taxon>
        <taxon>Lophotrochozoa</taxon>
        <taxon>Mollusca</taxon>
        <taxon>Gastropoda</taxon>
        <taxon>Heterobranchia</taxon>
        <taxon>Euthyneura</taxon>
        <taxon>Panpulmonata</taxon>
        <taxon>Sacoglossa</taxon>
        <taxon>Placobranchoidea</taxon>
        <taxon>Plakobranchidae</taxon>
        <taxon>Elysia</taxon>
    </lineage>
</organism>
<accession>A0AAV4F1N6</accession>
<feature type="compositionally biased region" description="Basic and acidic residues" evidence="1">
    <location>
        <begin position="72"/>
        <end position="81"/>
    </location>
</feature>
<dbReference type="EMBL" id="BMAT01000493">
    <property type="protein sequence ID" value="GFR67312.1"/>
    <property type="molecule type" value="Genomic_DNA"/>
</dbReference>
<reference evidence="2 3" key="1">
    <citation type="journal article" date="2021" name="Elife">
        <title>Chloroplast acquisition without the gene transfer in kleptoplastic sea slugs, Plakobranchus ocellatus.</title>
        <authorList>
            <person name="Maeda T."/>
            <person name="Takahashi S."/>
            <person name="Yoshida T."/>
            <person name="Shimamura S."/>
            <person name="Takaki Y."/>
            <person name="Nagai Y."/>
            <person name="Toyoda A."/>
            <person name="Suzuki Y."/>
            <person name="Arimoto A."/>
            <person name="Ishii H."/>
            <person name="Satoh N."/>
            <person name="Nishiyama T."/>
            <person name="Hasebe M."/>
            <person name="Maruyama T."/>
            <person name="Minagawa J."/>
            <person name="Obokata J."/>
            <person name="Shigenobu S."/>
        </authorList>
    </citation>
    <scope>NUCLEOTIDE SEQUENCE [LARGE SCALE GENOMIC DNA]</scope>
</reference>
<protein>
    <submittedName>
        <fullName evidence="2">Autophagy-related protein 16-1-like</fullName>
    </submittedName>
</protein>
<dbReference type="AlphaFoldDB" id="A0AAV4F1N6"/>
<gene>
    <name evidence="2" type="ORF">ElyMa_000250900</name>
</gene>
<evidence type="ECO:0000313" key="3">
    <source>
        <dbReference type="Proteomes" id="UP000762676"/>
    </source>
</evidence>
<sequence>MAASIDWKLLIRQQIQHRNHKQCQPFTSLIQTNNRLQEIASNLQSKNVQLQVEIERMREDGHSHHDGRRKGHQTESLERSLDLRCQPRRSLDLRCQPRRSLDLRCQPRRSLDLRSREVPASAISCPEVPVSAIS</sequence>
<keyword evidence="3" id="KW-1185">Reference proteome</keyword>
<feature type="region of interest" description="Disordered" evidence="1">
    <location>
        <begin position="56"/>
        <end position="81"/>
    </location>
</feature>
<name>A0AAV4F1N6_9GAST</name>
<dbReference type="Proteomes" id="UP000762676">
    <property type="component" value="Unassembled WGS sequence"/>
</dbReference>
<proteinExistence type="predicted"/>
<evidence type="ECO:0000313" key="2">
    <source>
        <dbReference type="EMBL" id="GFR67312.1"/>
    </source>
</evidence>
<evidence type="ECO:0000256" key="1">
    <source>
        <dbReference type="SAM" id="MobiDB-lite"/>
    </source>
</evidence>
<comment type="caution">
    <text evidence="2">The sequence shown here is derived from an EMBL/GenBank/DDBJ whole genome shotgun (WGS) entry which is preliminary data.</text>
</comment>